<reference evidence="2" key="1">
    <citation type="journal article" date="2023" name="Nat. Plants">
        <title>Single-cell RNA sequencing provides a high-resolution roadmap for understanding the multicellular compartmentation of specialized metabolism.</title>
        <authorList>
            <person name="Sun S."/>
            <person name="Shen X."/>
            <person name="Li Y."/>
            <person name="Li Y."/>
            <person name="Wang S."/>
            <person name="Li R."/>
            <person name="Zhang H."/>
            <person name="Shen G."/>
            <person name="Guo B."/>
            <person name="Wei J."/>
            <person name="Xu J."/>
            <person name="St-Pierre B."/>
            <person name="Chen S."/>
            <person name="Sun C."/>
        </authorList>
    </citation>
    <scope>NUCLEOTIDE SEQUENCE [LARGE SCALE GENOMIC DNA]</scope>
</reference>
<dbReference type="EMBL" id="CM044701">
    <property type="protein sequence ID" value="KAI5681582.1"/>
    <property type="molecule type" value="Genomic_DNA"/>
</dbReference>
<gene>
    <name evidence="1" type="ORF">M9H77_02810</name>
</gene>
<keyword evidence="2" id="KW-1185">Reference proteome</keyword>
<name>A0ACC0C9Q7_CATRO</name>
<dbReference type="Proteomes" id="UP001060085">
    <property type="component" value="Linkage Group LG01"/>
</dbReference>
<sequence length="107" mass="11868">MMGQRSYNPSIFSVSQDLLAMRPTGDDRSNHTVNSRSLLELPLEQRLTGGAPEVDHRNCNEKQRVASAWSTNRQGIGERNTAAAVKADDGDTSQVPQEWGTSLSRRR</sequence>
<accession>A0ACC0C9Q7</accession>
<comment type="caution">
    <text evidence="1">The sequence shown here is derived from an EMBL/GenBank/DDBJ whole genome shotgun (WGS) entry which is preliminary data.</text>
</comment>
<organism evidence="1 2">
    <name type="scientific">Catharanthus roseus</name>
    <name type="common">Madagascar periwinkle</name>
    <name type="synonym">Vinca rosea</name>
    <dbReference type="NCBI Taxonomy" id="4058"/>
    <lineage>
        <taxon>Eukaryota</taxon>
        <taxon>Viridiplantae</taxon>
        <taxon>Streptophyta</taxon>
        <taxon>Embryophyta</taxon>
        <taxon>Tracheophyta</taxon>
        <taxon>Spermatophyta</taxon>
        <taxon>Magnoliopsida</taxon>
        <taxon>eudicotyledons</taxon>
        <taxon>Gunneridae</taxon>
        <taxon>Pentapetalae</taxon>
        <taxon>asterids</taxon>
        <taxon>lamiids</taxon>
        <taxon>Gentianales</taxon>
        <taxon>Apocynaceae</taxon>
        <taxon>Rauvolfioideae</taxon>
        <taxon>Vinceae</taxon>
        <taxon>Catharanthinae</taxon>
        <taxon>Catharanthus</taxon>
    </lineage>
</organism>
<proteinExistence type="predicted"/>
<evidence type="ECO:0000313" key="2">
    <source>
        <dbReference type="Proteomes" id="UP001060085"/>
    </source>
</evidence>
<protein>
    <submittedName>
        <fullName evidence="1">Uncharacterized protein</fullName>
    </submittedName>
</protein>
<evidence type="ECO:0000313" key="1">
    <source>
        <dbReference type="EMBL" id="KAI5681582.1"/>
    </source>
</evidence>